<dbReference type="InterPro" id="IPR050640">
    <property type="entry name" value="Bact_2-comp_sensor_kinase"/>
</dbReference>
<organism evidence="14 15">
    <name type="scientific">Anaerobium acetethylicum</name>
    <dbReference type="NCBI Taxonomy" id="1619234"/>
    <lineage>
        <taxon>Bacteria</taxon>
        <taxon>Bacillati</taxon>
        <taxon>Bacillota</taxon>
        <taxon>Clostridia</taxon>
        <taxon>Lachnospirales</taxon>
        <taxon>Lachnospiraceae</taxon>
        <taxon>Anaerobium</taxon>
    </lineage>
</organism>
<dbReference type="PROSITE" id="PS50885">
    <property type="entry name" value="HAMP"/>
    <property type="match status" value="1"/>
</dbReference>
<keyword evidence="7 14" id="KW-0418">Kinase</keyword>
<dbReference type="SUPFAM" id="SSF55874">
    <property type="entry name" value="ATPase domain of HSP90 chaperone/DNA topoisomerase II/histidine kinase"/>
    <property type="match status" value="1"/>
</dbReference>
<comment type="subcellular location">
    <subcellularLocation>
        <location evidence="1">Cell membrane</location>
        <topology evidence="1">Multi-pass membrane protein</topology>
    </subcellularLocation>
</comment>
<evidence type="ECO:0000313" key="14">
    <source>
        <dbReference type="EMBL" id="SCP96489.1"/>
    </source>
</evidence>
<evidence type="ECO:0000256" key="2">
    <source>
        <dbReference type="ARBA" id="ARBA00022475"/>
    </source>
</evidence>
<dbReference type="AlphaFoldDB" id="A0A1D3TRV7"/>
<feature type="transmembrane region" description="Helical" evidence="12">
    <location>
        <begin position="21"/>
        <end position="42"/>
    </location>
</feature>
<dbReference type="STRING" id="1619234.SAMN05421730_100522"/>
<dbReference type="OrthoDB" id="9809348at2"/>
<dbReference type="EMBL" id="FMKA01000005">
    <property type="protein sequence ID" value="SCP96489.1"/>
    <property type="molecule type" value="Genomic_DNA"/>
</dbReference>
<keyword evidence="6" id="KW-0547">Nucleotide-binding</keyword>
<dbReference type="InterPro" id="IPR003594">
    <property type="entry name" value="HATPase_dom"/>
</dbReference>
<feature type="transmembrane region" description="Helical" evidence="12">
    <location>
        <begin position="317"/>
        <end position="336"/>
    </location>
</feature>
<feature type="domain" description="HAMP" evidence="13">
    <location>
        <begin position="341"/>
        <end position="393"/>
    </location>
</feature>
<dbReference type="Pfam" id="PF02518">
    <property type="entry name" value="HATPase_c"/>
    <property type="match status" value="1"/>
</dbReference>
<evidence type="ECO:0000259" key="13">
    <source>
        <dbReference type="PROSITE" id="PS50885"/>
    </source>
</evidence>
<keyword evidence="15" id="KW-1185">Reference proteome</keyword>
<dbReference type="GO" id="GO:0005524">
    <property type="term" value="F:ATP binding"/>
    <property type="evidence" value="ECO:0007669"/>
    <property type="project" value="UniProtKB-KW"/>
</dbReference>
<evidence type="ECO:0000256" key="8">
    <source>
        <dbReference type="ARBA" id="ARBA00022840"/>
    </source>
</evidence>
<keyword evidence="5 12" id="KW-0812">Transmembrane</keyword>
<evidence type="ECO:0000256" key="9">
    <source>
        <dbReference type="ARBA" id="ARBA00022989"/>
    </source>
</evidence>
<dbReference type="PANTHER" id="PTHR34220">
    <property type="entry name" value="SENSOR HISTIDINE KINASE YPDA"/>
    <property type="match status" value="1"/>
</dbReference>
<dbReference type="PANTHER" id="PTHR34220:SF11">
    <property type="entry name" value="SENSOR PROTEIN KINASE HPTS"/>
    <property type="match status" value="1"/>
</dbReference>
<proteinExistence type="predicted"/>
<reference evidence="14 15" key="1">
    <citation type="submission" date="2016-09" db="EMBL/GenBank/DDBJ databases">
        <authorList>
            <person name="Capua I."/>
            <person name="De Benedictis P."/>
            <person name="Joannis T."/>
            <person name="Lombin L.H."/>
            <person name="Cattoli G."/>
        </authorList>
    </citation>
    <scope>NUCLEOTIDE SEQUENCE [LARGE SCALE GENOMIC DNA]</scope>
    <source>
        <strain evidence="14 15">GluBS11</strain>
    </source>
</reference>
<evidence type="ECO:0000256" key="7">
    <source>
        <dbReference type="ARBA" id="ARBA00022777"/>
    </source>
</evidence>
<evidence type="ECO:0000256" key="6">
    <source>
        <dbReference type="ARBA" id="ARBA00022741"/>
    </source>
</evidence>
<sequence>MIKLLKNAYYFYFHDMKLRNKFMISHLILFLIPATVITILLYNQLSGVLLSNITNSELSMSRQTVSGIETAISQVNSASNNIIGNSDFMTMLQYDYAALNSELAENPDFVRKMLIFLISSSAMIDDINITDIKIYLDTPFEAMYKDSRFSAYDIYRPLSAIEGSYWHGIFSSTNKRMIVCPSLYLTPSEASNYGEFAIARKLSYYSDSEKTAAYVVVYFSKSNIESILRKNITITGSAAYILNEWDTLVSTSDMYLSGKYFLNYSELASRFPDTTKFETAEFALEKTYVNHKEISGTDWHMASVIPVKSVLQQNRDIVLKFIVVYLFFVIISFGVSQHISNSVSKRISTIIGQMREVRNGTPKPIVQKPEYDEIGDLIDTYNYMTEELHWLMEKEVKAADDLRKSEFKALQAQINPHFLYNTLDMINWLSKSGKSDEVSQAVQALSKFYKLTLGKGSITVSLRDELTHVSLYVQLQNMRYKDRIHFFVDIPDELLDYEIPKLVLQPIVENSIQHGIFGKESKEGNIVITGWTEEETVVLIVSDDGIGIPPEKIDSILTGQGESRTGSNIGIYNTHQRLRLFYGDEYGLAYSSVPNVETSVEIRIPLTRYLTS</sequence>
<keyword evidence="8" id="KW-0067">ATP-binding</keyword>
<dbReference type="GO" id="GO:0000155">
    <property type="term" value="F:phosphorelay sensor kinase activity"/>
    <property type="evidence" value="ECO:0007669"/>
    <property type="project" value="InterPro"/>
</dbReference>
<dbReference type="RefSeq" id="WP_091231766.1">
    <property type="nucleotide sequence ID" value="NZ_FMKA01000005.1"/>
</dbReference>
<dbReference type="SMART" id="SM00387">
    <property type="entry name" value="HATPase_c"/>
    <property type="match status" value="1"/>
</dbReference>
<keyword evidence="11 12" id="KW-0472">Membrane</keyword>
<dbReference type="Gene3D" id="3.30.565.10">
    <property type="entry name" value="Histidine kinase-like ATPase, C-terminal domain"/>
    <property type="match status" value="1"/>
</dbReference>
<keyword evidence="10" id="KW-0902">Two-component regulatory system</keyword>
<evidence type="ECO:0000256" key="11">
    <source>
        <dbReference type="ARBA" id="ARBA00023136"/>
    </source>
</evidence>
<dbReference type="InterPro" id="IPR003660">
    <property type="entry name" value="HAMP_dom"/>
</dbReference>
<accession>A0A1D3TRV7</accession>
<evidence type="ECO:0000256" key="4">
    <source>
        <dbReference type="ARBA" id="ARBA00022679"/>
    </source>
</evidence>
<evidence type="ECO:0000256" key="3">
    <source>
        <dbReference type="ARBA" id="ARBA00022553"/>
    </source>
</evidence>
<dbReference type="Proteomes" id="UP000199315">
    <property type="component" value="Unassembled WGS sequence"/>
</dbReference>
<keyword evidence="9 12" id="KW-1133">Transmembrane helix</keyword>
<keyword evidence="3" id="KW-0597">Phosphoprotein</keyword>
<dbReference type="GO" id="GO:0005886">
    <property type="term" value="C:plasma membrane"/>
    <property type="evidence" value="ECO:0007669"/>
    <property type="project" value="UniProtKB-SubCell"/>
</dbReference>
<evidence type="ECO:0000256" key="5">
    <source>
        <dbReference type="ARBA" id="ARBA00022692"/>
    </source>
</evidence>
<evidence type="ECO:0000256" key="10">
    <source>
        <dbReference type="ARBA" id="ARBA00023012"/>
    </source>
</evidence>
<evidence type="ECO:0000256" key="12">
    <source>
        <dbReference type="SAM" id="Phobius"/>
    </source>
</evidence>
<dbReference type="Gene3D" id="6.10.340.10">
    <property type="match status" value="1"/>
</dbReference>
<dbReference type="Pfam" id="PF06580">
    <property type="entry name" value="His_kinase"/>
    <property type="match status" value="1"/>
</dbReference>
<evidence type="ECO:0000256" key="1">
    <source>
        <dbReference type="ARBA" id="ARBA00004651"/>
    </source>
</evidence>
<keyword evidence="4" id="KW-0808">Transferase</keyword>
<keyword evidence="2" id="KW-1003">Cell membrane</keyword>
<name>A0A1D3TRV7_9FIRM</name>
<evidence type="ECO:0000313" key="15">
    <source>
        <dbReference type="Proteomes" id="UP000199315"/>
    </source>
</evidence>
<dbReference type="InterPro" id="IPR036890">
    <property type="entry name" value="HATPase_C_sf"/>
</dbReference>
<protein>
    <submittedName>
        <fullName evidence="14">Two-component system, sensor histidine kinase YesM</fullName>
    </submittedName>
</protein>
<gene>
    <name evidence="14" type="ORF">SAMN05421730_100522</name>
</gene>
<dbReference type="InterPro" id="IPR010559">
    <property type="entry name" value="Sig_transdc_His_kin_internal"/>
</dbReference>